<keyword evidence="3" id="KW-1185">Reference proteome</keyword>
<feature type="chain" id="PRO_5046516199" evidence="1">
    <location>
        <begin position="23"/>
        <end position="223"/>
    </location>
</feature>
<reference evidence="3" key="1">
    <citation type="journal article" date="2019" name="Int. J. Syst. Evol. Microbiol.">
        <title>The Global Catalogue of Microorganisms (GCM) 10K type strain sequencing project: providing services to taxonomists for standard genome sequencing and annotation.</title>
        <authorList>
            <consortium name="The Broad Institute Genomics Platform"/>
            <consortium name="The Broad Institute Genome Sequencing Center for Infectious Disease"/>
            <person name="Wu L."/>
            <person name="Ma J."/>
        </authorList>
    </citation>
    <scope>NUCLEOTIDE SEQUENCE [LARGE SCALE GENOMIC DNA]</scope>
    <source>
        <strain evidence="3">KCTC 52607</strain>
    </source>
</reference>
<dbReference type="RefSeq" id="WP_336926124.1">
    <property type="nucleotide sequence ID" value="NZ_JBANRO010000006.1"/>
</dbReference>
<accession>A0ABV7E3R1</accession>
<gene>
    <name evidence="2" type="ORF">ACFODU_06000</name>
</gene>
<evidence type="ECO:0000313" key="2">
    <source>
        <dbReference type="EMBL" id="MFC3097354.1"/>
    </source>
</evidence>
<dbReference type="EMBL" id="JBHRST010000008">
    <property type="protein sequence ID" value="MFC3097354.1"/>
    <property type="molecule type" value="Genomic_DNA"/>
</dbReference>
<evidence type="ECO:0000313" key="3">
    <source>
        <dbReference type="Proteomes" id="UP001595456"/>
    </source>
</evidence>
<organism evidence="2 3">
    <name type="scientific">Alteraurantiacibacter palmitatis</name>
    <dbReference type="NCBI Taxonomy" id="2054628"/>
    <lineage>
        <taxon>Bacteria</taxon>
        <taxon>Pseudomonadati</taxon>
        <taxon>Pseudomonadota</taxon>
        <taxon>Alphaproteobacteria</taxon>
        <taxon>Sphingomonadales</taxon>
        <taxon>Erythrobacteraceae</taxon>
        <taxon>Alteraurantiacibacter</taxon>
    </lineage>
</organism>
<feature type="signal peptide" evidence="1">
    <location>
        <begin position="1"/>
        <end position="22"/>
    </location>
</feature>
<proteinExistence type="predicted"/>
<dbReference type="Proteomes" id="UP001595456">
    <property type="component" value="Unassembled WGS sequence"/>
</dbReference>
<sequence>MRIIHAAPLALLTVFMTSPAFAQRDIPRQIRELVAMSPEQHAALVTLEDDDLEAEATFHTMRSFQERRGLLRVVWNDIFLRAYVEKRTGTPRYQVYFVFRGQAPSWPRLRTANVSSPDGLQVIDLRQVSSDVDCAGAGIYGQCTYTEHVVFDVGEDVLRSVAAAYSPNNFVAWQMRFKGQSGIDVDEGLVSGEVAGLLQRVDAYRASRSFSNEPPNPPDQDSE</sequence>
<keyword evidence="1" id="KW-0732">Signal</keyword>
<evidence type="ECO:0000256" key="1">
    <source>
        <dbReference type="SAM" id="SignalP"/>
    </source>
</evidence>
<protein>
    <submittedName>
        <fullName evidence="2">Uncharacterized protein</fullName>
    </submittedName>
</protein>
<name>A0ABV7E3R1_9SPHN</name>
<comment type="caution">
    <text evidence="2">The sequence shown here is derived from an EMBL/GenBank/DDBJ whole genome shotgun (WGS) entry which is preliminary data.</text>
</comment>